<feature type="domain" description="Nudix hydrolase" evidence="2">
    <location>
        <begin position="8"/>
        <end position="142"/>
    </location>
</feature>
<accession>A0A1F6DF03</accession>
<name>A0A1F6DF03_9BACT</name>
<proteinExistence type="predicted"/>
<dbReference type="AlphaFoldDB" id="A0A1F6DF03"/>
<dbReference type="GO" id="GO:0004081">
    <property type="term" value="F:bis(5'-nucleosyl)-tetraphosphatase (asymmetrical) activity"/>
    <property type="evidence" value="ECO:0007669"/>
    <property type="project" value="TreeGrafter"/>
</dbReference>
<dbReference type="PANTHER" id="PTHR21340">
    <property type="entry name" value="DIADENOSINE 5,5-P1,P4-TETRAPHOSPHATE PYROPHOSPHOHYDROLASE MUTT"/>
    <property type="match status" value="1"/>
</dbReference>
<dbReference type="PROSITE" id="PS51462">
    <property type="entry name" value="NUDIX"/>
    <property type="match status" value="1"/>
</dbReference>
<dbReference type="InterPro" id="IPR000086">
    <property type="entry name" value="NUDIX_hydrolase_dom"/>
</dbReference>
<dbReference type="SUPFAM" id="SSF55811">
    <property type="entry name" value="Nudix"/>
    <property type="match status" value="1"/>
</dbReference>
<dbReference type="PANTHER" id="PTHR21340:SF0">
    <property type="entry name" value="BIS(5'-NUCLEOSYL)-TETRAPHOSPHATASE [ASYMMETRICAL]"/>
    <property type="match status" value="1"/>
</dbReference>
<dbReference type="InterPro" id="IPR051325">
    <property type="entry name" value="Nudix_hydrolase_domain"/>
</dbReference>
<evidence type="ECO:0000259" key="2">
    <source>
        <dbReference type="PROSITE" id="PS51462"/>
    </source>
</evidence>
<comment type="caution">
    <text evidence="3">The sequence shown here is derived from an EMBL/GenBank/DDBJ whole genome shotgun (WGS) entry which is preliminary data.</text>
</comment>
<organism evidence="3 4">
    <name type="scientific">Candidatus Kaiserbacteria bacterium RIFCSPHIGHO2_02_FULL_49_16</name>
    <dbReference type="NCBI Taxonomy" id="1798490"/>
    <lineage>
        <taxon>Bacteria</taxon>
        <taxon>Candidatus Kaiseribacteriota</taxon>
    </lineage>
</organism>
<dbReference type="InterPro" id="IPR015797">
    <property type="entry name" value="NUDIX_hydrolase-like_dom_sf"/>
</dbReference>
<dbReference type="GO" id="GO:0006167">
    <property type="term" value="P:AMP biosynthetic process"/>
    <property type="evidence" value="ECO:0007669"/>
    <property type="project" value="TreeGrafter"/>
</dbReference>
<protein>
    <recommendedName>
        <fullName evidence="2">Nudix hydrolase domain-containing protein</fullName>
    </recommendedName>
</protein>
<dbReference type="Proteomes" id="UP000178042">
    <property type="component" value="Unassembled WGS sequence"/>
</dbReference>
<evidence type="ECO:0000313" key="4">
    <source>
        <dbReference type="Proteomes" id="UP000178042"/>
    </source>
</evidence>
<gene>
    <name evidence="3" type="ORF">A3C86_03960</name>
</gene>
<dbReference type="Pfam" id="PF00293">
    <property type="entry name" value="NUDIX"/>
    <property type="match status" value="1"/>
</dbReference>
<sequence>MTLEIKDGVVQTAKAILYHRDIDKFLLVREPDGRWGLPGGAKEMEDANILTALERELFEEISLRRGEYTVFNTEVSNKFKYDVKNDERWGLDAVNNFFLVEVNDIRGIMKAEELMDMAWFGAEEASLKLDFESLQRGFEKTRKFLKKV</sequence>
<evidence type="ECO:0000313" key="3">
    <source>
        <dbReference type="EMBL" id="OGG59592.1"/>
    </source>
</evidence>
<reference evidence="3 4" key="1">
    <citation type="journal article" date="2016" name="Nat. Commun.">
        <title>Thousands of microbial genomes shed light on interconnected biogeochemical processes in an aquifer system.</title>
        <authorList>
            <person name="Anantharaman K."/>
            <person name="Brown C.T."/>
            <person name="Hug L.A."/>
            <person name="Sharon I."/>
            <person name="Castelle C.J."/>
            <person name="Probst A.J."/>
            <person name="Thomas B.C."/>
            <person name="Singh A."/>
            <person name="Wilkins M.J."/>
            <person name="Karaoz U."/>
            <person name="Brodie E.L."/>
            <person name="Williams K.H."/>
            <person name="Hubbard S.S."/>
            <person name="Banfield J.F."/>
        </authorList>
    </citation>
    <scope>NUCLEOTIDE SEQUENCE [LARGE SCALE GENOMIC DNA]</scope>
</reference>
<dbReference type="EMBL" id="MFLD01000024">
    <property type="protein sequence ID" value="OGG59592.1"/>
    <property type="molecule type" value="Genomic_DNA"/>
</dbReference>
<dbReference type="Gene3D" id="3.90.79.10">
    <property type="entry name" value="Nucleoside Triphosphate Pyrophosphohydrolase"/>
    <property type="match status" value="1"/>
</dbReference>
<evidence type="ECO:0000256" key="1">
    <source>
        <dbReference type="ARBA" id="ARBA00022801"/>
    </source>
</evidence>
<keyword evidence="1" id="KW-0378">Hydrolase</keyword>
<dbReference type="GO" id="GO:0006754">
    <property type="term" value="P:ATP biosynthetic process"/>
    <property type="evidence" value="ECO:0007669"/>
    <property type="project" value="TreeGrafter"/>
</dbReference>